<sequence length="348" mass="38983">MLIVGWRSSRRIVVMVLWLWGEYDYQSLLEKRLPEEVGRITSEGREGELHRWFIGEEATTLDRCDQTLGLGLKKLGEVLDLNRGFGSWPDVFDSDLVRESDGLGLGLQKFGLAADSPTPKILFLLMQPGLPPRSLYMPPTYESSEWVFILILVIEGFCDLQSCALGMMFAPFFRYHVPRSWVGPGENLLVLHEELGGDPSKISVSTRTGQEICSHLSESDPLPVDSWKLNLKSVSMSPEVQLSCEHGWHITSINFANYGTPEGECGKFNRGICHAESALQIVQKVKKTLALAMKLALSLSPHLPLEILALECRKALQLKLSATIELPLKFASMNGFVLIVLLYRHFNV</sequence>
<dbReference type="InterPro" id="IPR000922">
    <property type="entry name" value="Lectin_gal-bd_dom"/>
</dbReference>
<name>A0A7J7N836_9MAGN</name>
<reference evidence="2 3" key="1">
    <citation type="journal article" date="2020" name="IScience">
        <title>Genome Sequencing of the Endangered Kingdonia uniflora (Circaeasteraceae, Ranunculales) Reveals Potential Mechanisms of Evolutionary Specialization.</title>
        <authorList>
            <person name="Sun Y."/>
            <person name="Deng T."/>
            <person name="Zhang A."/>
            <person name="Moore M.J."/>
            <person name="Landis J.B."/>
            <person name="Lin N."/>
            <person name="Zhang H."/>
            <person name="Zhang X."/>
            <person name="Huang J."/>
            <person name="Zhang X."/>
            <person name="Sun H."/>
            <person name="Wang H."/>
        </authorList>
    </citation>
    <scope>NUCLEOTIDE SEQUENCE [LARGE SCALE GENOMIC DNA]</scope>
    <source>
        <strain evidence="2">TB1705</strain>
        <tissue evidence="2">Leaf</tissue>
    </source>
</reference>
<dbReference type="OrthoDB" id="1412759at2759"/>
<protein>
    <recommendedName>
        <fullName evidence="1">SUEL-type lectin domain-containing protein</fullName>
    </recommendedName>
</protein>
<keyword evidence="3" id="KW-1185">Reference proteome</keyword>
<evidence type="ECO:0000259" key="1">
    <source>
        <dbReference type="PROSITE" id="PS50228"/>
    </source>
</evidence>
<dbReference type="SUPFAM" id="SSF49785">
    <property type="entry name" value="Galactose-binding domain-like"/>
    <property type="match status" value="1"/>
</dbReference>
<evidence type="ECO:0000313" key="3">
    <source>
        <dbReference type="Proteomes" id="UP000541444"/>
    </source>
</evidence>
<feature type="domain" description="SUEL-type lectin" evidence="1">
    <location>
        <begin position="234"/>
        <end position="284"/>
    </location>
</feature>
<dbReference type="PROSITE" id="PS50228">
    <property type="entry name" value="SUEL_LECTIN"/>
    <property type="match status" value="1"/>
</dbReference>
<dbReference type="Proteomes" id="UP000541444">
    <property type="component" value="Unassembled WGS sequence"/>
</dbReference>
<proteinExistence type="predicted"/>
<organism evidence="2 3">
    <name type="scientific">Kingdonia uniflora</name>
    <dbReference type="NCBI Taxonomy" id="39325"/>
    <lineage>
        <taxon>Eukaryota</taxon>
        <taxon>Viridiplantae</taxon>
        <taxon>Streptophyta</taxon>
        <taxon>Embryophyta</taxon>
        <taxon>Tracheophyta</taxon>
        <taxon>Spermatophyta</taxon>
        <taxon>Magnoliopsida</taxon>
        <taxon>Ranunculales</taxon>
        <taxon>Circaeasteraceae</taxon>
        <taxon>Kingdonia</taxon>
    </lineage>
</organism>
<accession>A0A7J7N836</accession>
<evidence type="ECO:0000313" key="2">
    <source>
        <dbReference type="EMBL" id="KAF6163212.1"/>
    </source>
</evidence>
<dbReference type="CDD" id="cd22842">
    <property type="entry name" value="Gal_Rha_Lectin_BGal"/>
    <property type="match status" value="1"/>
</dbReference>
<dbReference type="InterPro" id="IPR008979">
    <property type="entry name" value="Galactose-bd-like_sf"/>
</dbReference>
<dbReference type="EMBL" id="JACGCM010000999">
    <property type="protein sequence ID" value="KAF6163212.1"/>
    <property type="molecule type" value="Genomic_DNA"/>
</dbReference>
<comment type="caution">
    <text evidence="2">The sequence shown here is derived from an EMBL/GenBank/DDBJ whole genome shotgun (WGS) entry which is preliminary data.</text>
</comment>
<gene>
    <name evidence="2" type="ORF">GIB67_025076</name>
</gene>
<dbReference type="AlphaFoldDB" id="A0A7J7N836"/>
<dbReference type="GO" id="GO:0030246">
    <property type="term" value="F:carbohydrate binding"/>
    <property type="evidence" value="ECO:0007669"/>
    <property type="project" value="InterPro"/>
</dbReference>